<name>A0A3N0BVV0_9MICC</name>
<accession>A0A3N0BVV0</accession>
<evidence type="ECO:0000256" key="1">
    <source>
        <dbReference type="ARBA" id="ARBA00023125"/>
    </source>
</evidence>
<feature type="compositionally biased region" description="Basic and acidic residues" evidence="3">
    <location>
        <begin position="180"/>
        <end position="193"/>
    </location>
</feature>
<sequence length="193" mass="20068">MSDNITVRGFVATDIRSSTTPGGVGTASFRMGATERRFDRTSNTWVDGTTNWFTVQGYRQLAGNMGCSIKKGQRVIVVGRLKMRSWEKDGRIYHVAEIDAESVGHDLMWGSANFTRSASAGSHTAELPAGAQHGDEAGRVGGGGLPPEGRDDDGDGGGGGDGDDAASGEGFPDDDGGVGDVDRETGELKDAAA</sequence>
<dbReference type="SUPFAM" id="SSF50249">
    <property type="entry name" value="Nucleic acid-binding proteins"/>
    <property type="match status" value="1"/>
</dbReference>
<dbReference type="Pfam" id="PF00436">
    <property type="entry name" value="SSB"/>
    <property type="match status" value="1"/>
</dbReference>
<comment type="caution">
    <text evidence="4">The sequence shown here is derived from an EMBL/GenBank/DDBJ whole genome shotgun (WGS) entry which is preliminary data.</text>
</comment>
<dbReference type="OrthoDB" id="4427276at2"/>
<proteinExistence type="predicted"/>
<feature type="region of interest" description="Disordered" evidence="3">
    <location>
        <begin position="120"/>
        <end position="193"/>
    </location>
</feature>
<protein>
    <submittedName>
        <fullName evidence="4">Single-stranded DNA-binding protein</fullName>
    </submittedName>
</protein>
<keyword evidence="1 2" id="KW-0238">DNA-binding</keyword>
<dbReference type="InterPro" id="IPR012340">
    <property type="entry name" value="NA-bd_OB-fold"/>
</dbReference>
<dbReference type="PROSITE" id="PS50935">
    <property type="entry name" value="SSB"/>
    <property type="match status" value="1"/>
</dbReference>
<feature type="compositionally biased region" description="Acidic residues" evidence="3">
    <location>
        <begin position="150"/>
        <end position="177"/>
    </location>
</feature>
<gene>
    <name evidence="4" type="ORF">D7003_11930</name>
</gene>
<dbReference type="Gene3D" id="2.40.50.140">
    <property type="entry name" value="Nucleic acid-binding proteins"/>
    <property type="match status" value="1"/>
</dbReference>
<dbReference type="GO" id="GO:0003697">
    <property type="term" value="F:single-stranded DNA binding"/>
    <property type="evidence" value="ECO:0007669"/>
    <property type="project" value="InterPro"/>
</dbReference>
<dbReference type="Proteomes" id="UP000273807">
    <property type="component" value="Unassembled WGS sequence"/>
</dbReference>
<evidence type="ECO:0000256" key="2">
    <source>
        <dbReference type="PROSITE-ProRule" id="PRU00252"/>
    </source>
</evidence>
<evidence type="ECO:0000313" key="5">
    <source>
        <dbReference type="Proteomes" id="UP000273807"/>
    </source>
</evidence>
<dbReference type="RefSeq" id="WP_123255662.1">
    <property type="nucleotide sequence ID" value="NZ_RBED01000104.1"/>
</dbReference>
<organism evidence="4 5">
    <name type="scientific">Arthrobacter oryzae</name>
    <dbReference type="NCBI Taxonomy" id="409290"/>
    <lineage>
        <taxon>Bacteria</taxon>
        <taxon>Bacillati</taxon>
        <taxon>Actinomycetota</taxon>
        <taxon>Actinomycetes</taxon>
        <taxon>Micrococcales</taxon>
        <taxon>Micrococcaceae</taxon>
        <taxon>Arthrobacter</taxon>
    </lineage>
</organism>
<evidence type="ECO:0000256" key="3">
    <source>
        <dbReference type="SAM" id="MobiDB-lite"/>
    </source>
</evidence>
<dbReference type="CDD" id="cd04496">
    <property type="entry name" value="SSB_OBF"/>
    <property type="match status" value="1"/>
</dbReference>
<dbReference type="AlphaFoldDB" id="A0A3N0BVV0"/>
<reference evidence="4 5" key="1">
    <citation type="submission" date="2018-10" db="EMBL/GenBank/DDBJ databases">
        <title>Genome sequencing of Arthrobacter oryzae TNB02.</title>
        <authorList>
            <person name="Cho Y.-J."/>
            <person name="Cho A."/>
            <person name="Kim O.-S."/>
        </authorList>
    </citation>
    <scope>NUCLEOTIDE SEQUENCE [LARGE SCALE GENOMIC DNA]</scope>
    <source>
        <strain evidence="4 5">TNB02</strain>
    </source>
</reference>
<dbReference type="EMBL" id="RBED01000104">
    <property type="protein sequence ID" value="RNL53833.1"/>
    <property type="molecule type" value="Genomic_DNA"/>
</dbReference>
<keyword evidence="5" id="KW-1185">Reference proteome</keyword>
<evidence type="ECO:0000313" key="4">
    <source>
        <dbReference type="EMBL" id="RNL53833.1"/>
    </source>
</evidence>
<dbReference type="InterPro" id="IPR000424">
    <property type="entry name" value="Primosome_PriB/ssb"/>
</dbReference>